<protein>
    <submittedName>
        <fullName evidence="2">Uncharacterized protein</fullName>
    </submittedName>
</protein>
<dbReference type="OrthoDB" id="5375515at2759"/>
<evidence type="ECO:0000256" key="1">
    <source>
        <dbReference type="SAM" id="SignalP"/>
    </source>
</evidence>
<sequence length="50" mass="5260">SSCFTLLLCSTNFSAIYLASSCPRPIPAHECNVHPSILTEAIPVVAVTAN</sequence>
<evidence type="ECO:0000313" key="3">
    <source>
        <dbReference type="Proteomes" id="UP000076727"/>
    </source>
</evidence>
<dbReference type="EMBL" id="KV429103">
    <property type="protein sequence ID" value="KZT65544.1"/>
    <property type="molecule type" value="Genomic_DNA"/>
</dbReference>
<gene>
    <name evidence="2" type="ORF">DAEQUDRAFT_644800</name>
</gene>
<keyword evidence="3" id="KW-1185">Reference proteome</keyword>
<feature type="chain" id="PRO_5007862351" evidence="1">
    <location>
        <begin position="22"/>
        <end position="50"/>
    </location>
</feature>
<accession>A0A165MDN8</accession>
<feature type="non-terminal residue" evidence="2">
    <location>
        <position position="50"/>
    </location>
</feature>
<reference evidence="2 3" key="1">
    <citation type="journal article" date="2016" name="Mol. Biol. Evol.">
        <title>Comparative Genomics of Early-Diverging Mushroom-Forming Fungi Provides Insights into the Origins of Lignocellulose Decay Capabilities.</title>
        <authorList>
            <person name="Nagy L.G."/>
            <person name="Riley R."/>
            <person name="Tritt A."/>
            <person name="Adam C."/>
            <person name="Daum C."/>
            <person name="Floudas D."/>
            <person name="Sun H."/>
            <person name="Yadav J.S."/>
            <person name="Pangilinan J."/>
            <person name="Larsson K.H."/>
            <person name="Matsuura K."/>
            <person name="Barry K."/>
            <person name="Labutti K."/>
            <person name="Kuo R."/>
            <person name="Ohm R.A."/>
            <person name="Bhattacharya S.S."/>
            <person name="Shirouzu T."/>
            <person name="Yoshinaga Y."/>
            <person name="Martin F.M."/>
            <person name="Grigoriev I.V."/>
            <person name="Hibbett D.S."/>
        </authorList>
    </citation>
    <scope>NUCLEOTIDE SEQUENCE [LARGE SCALE GENOMIC DNA]</scope>
    <source>
        <strain evidence="2 3">L-15889</strain>
    </source>
</reference>
<feature type="non-terminal residue" evidence="2">
    <location>
        <position position="1"/>
    </location>
</feature>
<organism evidence="2 3">
    <name type="scientific">Daedalea quercina L-15889</name>
    <dbReference type="NCBI Taxonomy" id="1314783"/>
    <lineage>
        <taxon>Eukaryota</taxon>
        <taxon>Fungi</taxon>
        <taxon>Dikarya</taxon>
        <taxon>Basidiomycota</taxon>
        <taxon>Agaricomycotina</taxon>
        <taxon>Agaricomycetes</taxon>
        <taxon>Polyporales</taxon>
        <taxon>Fomitopsis</taxon>
    </lineage>
</organism>
<dbReference type="AlphaFoldDB" id="A0A165MDN8"/>
<name>A0A165MDN8_9APHY</name>
<feature type="signal peptide" evidence="1">
    <location>
        <begin position="1"/>
        <end position="21"/>
    </location>
</feature>
<keyword evidence="1" id="KW-0732">Signal</keyword>
<proteinExistence type="predicted"/>
<evidence type="ECO:0000313" key="2">
    <source>
        <dbReference type="EMBL" id="KZT65544.1"/>
    </source>
</evidence>
<dbReference type="Proteomes" id="UP000076727">
    <property type="component" value="Unassembled WGS sequence"/>
</dbReference>